<comment type="caution">
    <text evidence="3">The sequence shown here is derived from an EMBL/GenBank/DDBJ whole genome shotgun (WGS) entry which is preliminary data.</text>
</comment>
<dbReference type="OrthoDB" id="25491at2759"/>
<dbReference type="FunCoup" id="A0A151ZJQ3">
    <property type="interactions" value="2"/>
</dbReference>
<dbReference type="InterPro" id="IPR036291">
    <property type="entry name" value="NAD(P)-bd_dom_sf"/>
</dbReference>
<proteinExistence type="inferred from homology"/>
<dbReference type="Gene3D" id="3.40.50.720">
    <property type="entry name" value="NAD(P)-binding Rossmann-like Domain"/>
    <property type="match status" value="1"/>
</dbReference>
<dbReference type="SUPFAM" id="SSF51735">
    <property type="entry name" value="NAD(P)-binding Rossmann-fold domains"/>
    <property type="match status" value="1"/>
</dbReference>
<dbReference type="PANTHER" id="PTHR24320:SF152">
    <property type="entry name" value="SHORT-CHAIN DEHYDROGENASE_REDUCTASE FAMILY PROTEIN"/>
    <property type="match status" value="1"/>
</dbReference>
<gene>
    <name evidence="3" type="ORF">DLAC_04525</name>
</gene>
<evidence type="ECO:0000256" key="2">
    <source>
        <dbReference type="ARBA" id="ARBA00023002"/>
    </source>
</evidence>
<protein>
    <submittedName>
        <fullName evidence="3">Short-chain dehydrogenase/reductase (SDR) family protein</fullName>
    </submittedName>
</protein>
<organism evidence="3 4">
    <name type="scientific">Tieghemostelium lacteum</name>
    <name type="common">Slime mold</name>
    <name type="synonym">Dictyostelium lacteum</name>
    <dbReference type="NCBI Taxonomy" id="361077"/>
    <lineage>
        <taxon>Eukaryota</taxon>
        <taxon>Amoebozoa</taxon>
        <taxon>Evosea</taxon>
        <taxon>Eumycetozoa</taxon>
        <taxon>Dictyostelia</taxon>
        <taxon>Dictyosteliales</taxon>
        <taxon>Raperosteliaceae</taxon>
        <taxon>Tieghemostelium</taxon>
    </lineage>
</organism>
<reference evidence="3 4" key="1">
    <citation type="submission" date="2015-12" db="EMBL/GenBank/DDBJ databases">
        <title>Dictyostelia acquired genes for synthesis and detection of signals that induce cell-type specialization by lateral gene transfer from prokaryotes.</title>
        <authorList>
            <person name="Gloeckner G."/>
            <person name="Schaap P."/>
        </authorList>
    </citation>
    <scope>NUCLEOTIDE SEQUENCE [LARGE SCALE GENOMIC DNA]</scope>
    <source>
        <strain evidence="3 4">TK</strain>
    </source>
</reference>
<keyword evidence="2" id="KW-0560">Oxidoreductase</keyword>
<dbReference type="Pfam" id="PF00106">
    <property type="entry name" value="adh_short"/>
    <property type="match status" value="1"/>
</dbReference>
<dbReference type="STRING" id="361077.A0A151ZJQ3"/>
<dbReference type="AlphaFoldDB" id="A0A151ZJQ3"/>
<dbReference type="Proteomes" id="UP000076078">
    <property type="component" value="Unassembled WGS sequence"/>
</dbReference>
<name>A0A151ZJQ3_TIELA</name>
<dbReference type="InParanoid" id="A0A151ZJQ3"/>
<sequence length="299" mass="33163">MAEGSGTKKVVLFTGGTDGIGRETLNVLALERDLKLIITARSMVKGTKVAEELNSKFKSVNDQLDITVMNMDLGSFESIKQFVKEFKALNIPLDTLVCNAGVMPYTFEKTTDGHELTVGTNHYGTFLLTYSLLDKLNKSTFGGNIVIVASTTHYSPTKLDINNLATTEAKNFSIQDDYANSKLYNVMFAKELGKRLAEKGSNVKVNSIHPGFTITNLTKNWGYVVVAFIKLLWYFTGNNMSDMAEGLASLTLNKQNETGKYFQLKNITTPSQLSQNEDLCEQLWDKTCEIVGVPKDFTL</sequence>
<accession>A0A151ZJQ3</accession>
<evidence type="ECO:0000313" key="4">
    <source>
        <dbReference type="Proteomes" id="UP000076078"/>
    </source>
</evidence>
<dbReference type="OMA" id="NTTWCAT"/>
<dbReference type="GO" id="GO:0016491">
    <property type="term" value="F:oxidoreductase activity"/>
    <property type="evidence" value="ECO:0007669"/>
    <property type="project" value="UniProtKB-KW"/>
</dbReference>
<dbReference type="PRINTS" id="PR00081">
    <property type="entry name" value="GDHRDH"/>
</dbReference>
<evidence type="ECO:0000256" key="1">
    <source>
        <dbReference type="ARBA" id="ARBA00006484"/>
    </source>
</evidence>
<comment type="similarity">
    <text evidence="1">Belongs to the short-chain dehydrogenases/reductases (SDR) family.</text>
</comment>
<dbReference type="EMBL" id="LODT01000022">
    <property type="protein sequence ID" value="KYQ94231.1"/>
    <property type="molecule type" value="Genomic_DNA"/>
</dbReference>
<dbReference type="PANTHER" id="PTHR24320">
    <property type="entry name" value="RETINOL DEHYDROGENASE"/>
    <property type="match status" value="1"/>
</dbReference>
<dbReference type="InterPro" id="IPR002347">
    <property type="entry name" value="SDR_fam"/>
</dbReference>
<keyword evidence="4" id="KW-1185">Reference proteome</keyword>
<evidence type="ECO:0000313" key="3">
    <source>
        <dbReference type="EMBL" id="KYQ94231.1"/>
    </source>
</evidence>